<feature type="region of interest" description="Disordered" evidence="4">
    <location>
        <begin position="81"/>
        <end position="132"/>
    </location>
</feature>
<sequence length="1162" mass="120415">CASALGEVALDMASHVRPPVASVHMRDSGGGSGRPGGNSSSSTCPGRSLLQPTEWLHLLEKHWETRPLRLNQKWRRVVQRRRPPGAGGFSPANISPADHYGGHLGAAEAEHTPSGFGCDDEGEGDDDGSNWTPLETIRSVMQELLPASCHCPLMDTPDRNLVPYVRRVRSHLLPYMVARADVDLIRSGSDQFVTGAAAGGPAGPAGAAAGTWVVTATGTAGNLGASGDAAGVPAAVQPSPAPPVLATPNAVTANDCGAAMIRGFTVVLRAAGARSSKICAVQDQLESLLGLPAGANIYCTPPGKQGLVAHYDDHCVLVLQLQGGKEWLLQPPRLLPTQLLPLSYCPRLPLAPLQATAMQNEPVVFATAAPAEVTGPAFHSSTDASEATGMTMEATGSPAGPSFFVGREEGTAKMAEPAAVTTRVELQPGNLLYVPRGWGHQAVAMAMAGAGAASGSIQSAWNGDDNNGDGGGANVSDPSKLDPGKAAEGALPSGISLHLTFGFEVEALFTWQAVAHCILALVAAERRQQWQRAAWEADGHVQDIRKEHRHQLRRNDLGGDQAEAEANSPAQSVPPDATLAAQVLLHTWLVQTAFSARTSPLLLLRKAAPLTALARLGTCSQLQQGQHHQTQQPPKHVTTTATVTAVADTGSCILPPFRLSPPAGGPTLATRGPLSAALAAALADAPTPVASAPMGAGEGVHAAVDPAGMGIGSATGGGQQEGGKADEEERGLKTVAAMALLRNLQSCLQRGGVGEKGPESPPPLQRRKAPQTALLTEQPPLKPAVTAPIPLEQVRFSRAGVGTCGTRATNKEDLQGGTGGDLLLGSDDVAVEPDTDMDLHLPCDCVANPELAGLGARTPSEAEPLTVLALTRRLMQLLLQQWHQQQQDEEVEQLEANTQGQTEGPRGKLVCKIGEALRRDIDEVECPGVEGVAAGRCSPAQGQGQGKGQGTGLKSSVAAFRAAATSATVDAAGGMPPHVSCGPYDAPYWLEWTTELLSKAGHSCTGVAPGWQLDCTLAGVETVADGREGEVGALSEEGNIGYNRLGPGHGMKLHREDNAGGHEDEYCDASGSLDAVEVCKDVMQAIVSGAASTAVDTISGNEDANPWIEAVLHEAEGLLATASSCGDKVAQLAVALVATDQRDCLRARLRARHALLALHVDE</sequence>
<feature type="compositionally biased region" description="Acidic residues" evidence="4">
    <location>
        <begin position="118"/>
        <end position="128"/>
    </location>
</feature>
<dbReference type="SUPFAM" id="SSF51197">
    <property type="entry name" value="Clavaminate synthase-like"/>
    <property type="match status" value="1"/>
</dbReference>
<evidence type="ECO:0000256" key="4">
    <source>
        <dbReference type="SAM" id="MobiDB-lite"/>
    </source>
</evidence>
<dbReference type="EMBL" id="BSDZ01000003">
    <property type="protein sequence ID" value="GLI58509.1"/>
    <property type="molecule type" value="Genomic_DNA"/>
</dbReference>
<dbReference type="Gene3D" id="2.60.120.650">
    <property type="entry name" value="Cupin"/>
    <property type="match status" value="2"/>
</dbReference>
<evidence type="ECO:0000256" key="2">
    <source>
        <dbReference type="ARBA" id="ARBA00022723"/>
    </source>
</evidence>
<feature type="region of interest" description="Disordered" evidence="4">
    <location>
        <begin position="19"/>
        <end position="47"/>
    </location>
</feature>
<evidence type="ECO:0000256" key="1">
    <source>
        <dbReference type="ARBA" id="ARBA00001954"/>
    </source>
</evidence>
<keyword evidence="7" id="KW-1185">Reference proteome</keyword>
<dbReference type="PANTHER" id="PTHR13096:SF9">
    <property type="entry name" value="BIFUNCTIONAL LYSINE-SPECIFIC DEMETHYLASE AND HISTIDYL-HYDROXYLASE"/>
    <property type="match status" value="1"/>
</dbReference>
<name>A0ABQ5RLL6_9CHLO</name>
<dbReference type="InterPro" id="IPR039994">
    <property type="entry name" value="NO66-like"/>
</dbReference>
<feature type="region of interest" description="Disordered" evidence="4">
    <location>
        <begin position="455"/>
        <end position="488"/>
    </location>
</feature>
<dbReference type="PANTHER" id="PTHR13096">
    <property type="entry name" value="MINA53 MYC INDUCED NUCLEAR ANTIGEN"/>
    <property type="match status" value="1"/>
</dbReference>
<evidence type="ECO:0000259" key="5">
    <source>
        <dbReference type="PROSITE" id="PS51184"/>
    </source>
</evidence>
<gene>
    <name evidence="6" type="ORF">VaNZ11_000245</name>
</gene>
<evidence type="ECO:0000256" key="3">
    <source>
        <dbReference type="ARBA" id="ARBA00023004"/>
    </source>
</evidence>
<comment type="cofactor">
    <cofactor evidence="1">
        <name>Fe(2+)</name>
        <dbReference type="ChEBI" id="CHEBI:29033"/>
    </cofactor>
</comment>
<evidence type="ECO:0000313" key="6">
    <source>
        <dbReference type="EMBL" id="GLI58509.1"/>
    </source>
</evidence>
<dbReference type="Proteomes" id="UP001165090">
    <property type="component" value="Unassembled WGS sequence"/>
</dbReference>
<protein>
    <recommendedName>
        <fullName evidence="5">JmjC domain-containing protein</fullName>
    </recommendedName>
</protein>
<feature type="domain" description="JmjC" evidence="5">
    <location>
        <begin position="271"/>
        <end position="480"/>
    </location>
</feature>
<dbReference type="Pfam" id="PF08007">
    <property type="entry name" value="JmjC_2"/>
    <property type="match status" value="1"/>
</dbReference>
<dbReference type="InterPro" id="IPR003347">
    <property type="entry name" value="JmjC_dom"/>
</dbReference>
<feature type="region of interest" description="Disordered" evidence="4">
    <location>
        <begin position="750"/>
        <end position="769"/>
    </location>
</feature>
<organism evidence="6 7">
    <name type="scientific">Volvox africanus</name>
    <dbReference type="NCBI Taxonomy" id="51714"/>
    <lineage>
        <taxon>Eukaryota</taxon>
        <taxon>Viridiplantae</taxon>
        <taxon>Chlorophyta</taxon>
        <taxon>core chlorophytes</taxon>
        <taxon>Chlorophyceae</taxon>
        <taxon>CS clade</taxon>
        <taxon>Chlamydomonadales</taxon>
        <taxon>Volvocaceae</taxon>
        <taxon>Volvox</taxon>
    </lineage>
</organism>
<dbReference type="PROSITE" id="PS51184">
    <property type="entry name" value="JMJC"/>
    <property type="match status" value="1"/>
</dbReference>
<reference evidence="6 7" key="1">
    <citation type="journal article" date="2023" name="IScience">
        <title>Expanded male sex-determining region conserved during the evolution of homothallism in the green alga Volvox.</title>
        <authorList>
            <person name="Yamamoto K."/>
            <person name="Matsuzaki R."/>
            <person name="Mahakham W."/>
            <person name="Heman W."/>
            <person name="Sekimoto H."/>
            <person name="Kawachi M."/>
            <person name="Minakuchi Y."/>
            <person name="Toyoda A."/>
            <person name="Nozaki H."/>
        </authorList>
    </citation>
    <scope>NUCLEOTIDE SEQUENCE [LARGE SCALE GENOMIC DNA]</scope>
    <source>
        <strain evidence="6 7">NIES-4468</strain>
    </source>
</reference>
<keyword evidence="2" id="KW-0479">Metal-binding</keyword>
<keyword evidence="3" id="KW-0408">Iron</keyword>
<comment type="caution">
    <text evidence="6">The sequence shown here is derived from an EMBL/GenBank/DDBJ whole genome shotgun (WGS) entry which is preliminary data.</text>
</comment>
<proteinExistence type="predicted"/>
<feature type="non-terminal residue" evidence="6">
    <location>
        <position position="1"/>
    </location>
</feature>
<evidence type="ECO:0000313" key="7">
    <source>
        <dbReference type="Proteomes" id="UP001165090"/>
    </source>
</evidence>
<accession>A0ABQ5RLL6</accession>
<feature type="compositionally biased region" description="Low complexity" evidence="4">
    <location>
        <begin position="455"/>
        <end position="465"/>
    </location>
</feature>